<dbReference type="OrthoDB" id="1884080at2759"/>
<evidence type="ECO:0000313" key="2">
    <source>
        <dbReference type="RefSeq" id="XP_019706141.1"/>
    </source>
</evidence>
<gene>
    <name evidence="2" type="primary">LOC109505851</name>
</gene>
<keyword evidence="1" id="KW-1185">Reference proteome</keyword>
<dbReference type="InterPro" id="IPR039620">
    <property type="entry name" value="BKI1/MAKR1/3/4"/>
</dbReference>
<name>A0A6J0PIX2_ELAGV</name>
<dbReference type="GeneID" id="109505851"/>
<dbReference type="AlphaFoldDB" id="A0A6J0PIX2"/>
<protein>
    <submittedName>
        <fullName evidence="2">Uncharacterized protein LOC109505851</fullName>
    </submittedName>
</protein>
<dbReference type="RefSeq" id="XP_019706141.1">
    <property type="nucleotide sequence ID" value="XM_019850582.2"/>
</dbReference>
<dbReference type="GO" id="GO:0019210">
    <property type="term" value="F:kinase inhibitor activity"/>
    <property type="evidence" value="ECO:0007669"/>
    <property type="project" value="InterPro"/>
</dbReference>
<proteinExistence type="predicted"/>
<evidence type="ECO:0000313" key="1">
    <source>
        <dbReference type="Proteomes" id="UP000504607"/>
    </source>
</evidence>
<organism evidence="1 2">
    <name type="scientific">Elaeis guineensis var. tenera</name>
    <name type="common">Oil palm</name>
    <dbReference type="NCBI Taxonomy" id="51953"/>
    <lineage>
        <taxon>Eukaryota</taxon>
        <taxon>Viridiplantae</taxon>
        <taxon>Streptophyta</taxon>
        <taxon>Embryophyta</taxon>
        <taxon>Tracheophyta</taxon>
        <taxon>Spermatophyta</taxon>
        <taxon>Magnoliopsida</taxon>
        <taxon>Liliopsida</taxon>
        <taxon>Arecaceae</taxon>
        <taxon>Arecoideae</taxon>
        <taxon>Cocoseae</taxon>
        <taxon>Elaeidinae</taxon>
        <taxon>Elaeis</taxon>
    </lineage>
</organism>
<sequence>MDLSKVQDIREGITCSSHEPDAVLIEFVDDEEDSYIDLNLDQETSESDEFEFQISLPSQSSSKFCYQSPADELFHDGQIVPLKNIYGVNRESSQAPNARASFSAAYNSMDILTVELLRCRELSPDNYGASGDHRRLAGEFNEEEPTQFRKHSKIMWLLNGGMMKFLIKFPPEKFRLSFISTMKSYCSFYHPANRGSNYIKQKKSPRHWKLVLPSYKWTLPWKSRGSQNSNNIDNKTNNTHNQHARKLMISDINDAEKLDAFDALSSNLGRGSPNFGVYPTSILQSPYHTNVREKGVMEMDRSINAAIDHCKVSLGSYQRQR</sequence>
<accession>A0A6J0PIX2</accession>
<dbReference type="GO" id="GO:0005886">
    <property type="term" value="C:plasma membrane"/>
    <property type="evidence" value="ECO:0007669"/>
    <property type="project" value="InterPro"/>
</dbReference>
<dbReference type="InParanoid" id="A0A6J0PIX2"/>
<dbReference type="Proteomes" id="UP000504607">
    <property type="component" value="Chromosome 5"/>
</dbReference>
<dbReference type="KEGG" id="egu:109505851"/>
<dbReference type="PANTHER" id="PTHR33312">
    <property type="entry name" value="MEMBRANE-ASSOCIATED KINASE REGULATOR 4-RELATED"/>
    <property type="match status" value="1"/>
</dbReference>
<reference evidence="2" key="1">
    <citation type="submission" date="2025-08" db="UniProtKB">
        <authorList>
            <consortium name="RefSeq"/>
        </authorList>
    </citation>
    <scope>IDENTIFICATION</scope>
</reference>
<dbReference type="PANTHER" id="PTHR33312:SF5">
    <property type="entry name" value="MEMBRANE-ASSOCIATED KINASE REGULATOR 4-RELATED"/>
    <property type="match status" value="1"/>
</dbReference>